<evidence type="ECO:0000256" key="1">
    <source>
        <dbReference type="SAM" id="MobiDB-lite"/>
    </source>
</evidence>
<proteinExistence type="predicted"/>
<feature type="region of interest" description="Disordered" evidence="1">
    <location>
        <begin position="128"/>
        <end position="157"/>
    </location>
</feature>
<protein>
    <submittedName>
        <fullName evidence="3">Uncharacterized protein</fullName>
    </submittedName>
</protein>
<sequence length="200" mass="22755">MCKFRTFLKRRLIVVSCANSLINSNKAIALETMMSNIHSQQQLQKQQNSAIIKTTATTENCINHQRRSSSKTHKKRSISNTKSDFSSSCRCDNQEKLLAVKTSRKDTISGRFCQDTASNLNFESKKMPSKSIIESKKNSAPLLENRSKRKSDGKNFVLKSSNSCPDLFKDQFMGNLRETGDRLMKCLFFKKKNGSKKWPA</sequence>
<dbReference type="Proteomes" id="UP000887565">
    <property type="component" value="Unplaced"/>
</dbReference>
<evidence type="ECO:0000313" key="3">
    <source>
        <dbReference type="WBParaSite" id="nRc.2.0.1.t25759-RA"/>
    </source>
</evidence>
<name>A0A915JHZ4_ROMCU</name>
<reference evidence="3" key="1">
    <citation type="submission" date="2022-11" db="UniProtKB">
        <authorList>
            <consortium name="WormBaseParasite"/>
        </authorList>
    </citation>
    <scope>IDENTIFICATION</scope>
</reference>
<dbReference type="WBParaSite" id="nRc.2.0.1.t25759-RA">
    <property type="protein sequence ID" value="nRc.2.0.1.t25759-RA"/>
    <property type="gene ID" value="nRc.2.0.1.g25759"/>
</dbReference>
<keyword evidence="2" id="KW-1185">Reference proteome</keyword>
<feature type="compositionally biased region" description="Basic residues" evidence="1">
    <location>
        <begin position="64"/>
        <end position="77"/>
    </location>
</feature>
<evidence type="ECO:0000313" key="2">
    <source>
        <dbReference type="Proteomes" id="UP000887565"/>
    </source>
</evidence>
<organism evidence="2 3">
    <name type="scientific">Romanomermis culicivorax</name>
    <name type="common">Nematode worm</name>
    <dbReference type="NCBI Taxonomy" id="13658"/>
    <lineage>
        <taxon>Eukaryota</taxon>
        <taxon>Metazoa</taxon>
        <taxon>Ecdysozoa</taxon>
        <taxon>Nematoda</taxon>
        <taxon>Enoplea</taxon>
        <taxon>Dorylaimia</taxon>
        <taxon>Mermithida</taxon>
        <taxon>Mermithoidea</taxon>
        <taxon>Mermithidae</taxon>
        <taxon>Romanomermis</taxon>
    </lineage>
</organism>
<accession>A0A915JHZ4</accession>
<dbReference type="AlphaFoldDB" id="A0A915JHZ4"/>
<feature type="region of interest" description="Disordered" evidence="1">
    <location>
        <begin position="63"/>
        <end position="87"/>
    </location>
</feature>